<dbReference type="InterPro" id="IPR014284">
    <property type="entry name" value="RNA_pol_sigma-70_dom"/>
</dbReference>
<reference evidence="5 6" key="1">
    <citation type="submission" date="2020-08" db="EMBL/GenBank/DDBJ databases">
        <title>Genomic Encyclopedia of Type Strains, Phase IV (KMG-IV): sequencing the most valuable type-strain genomes for metagenomic binning, comparative biology and taxonomic classification.</title>
        <authorList>
            <person name="Goeker M."/>
        </authorList>
    </citation>
    <scope>NUCLEOTIDE SEQUENCE [LARGE SCALE GENOMIC DNA]</scope>
    <source>
        <strain evidence="5 6">DSM 24163</strain>
    </source>
</reference>
<accession>A0A7W8G114</accession>
<keyword evidence="6" id="KW-1185">Reference proteome</keyword>
<protein>
    <submittedName>
        <fullName evidence="5">RNA polymerase sigma factor (TIGR02999 family)</fullName>
    </submittedName>
</protein>
<dbReference type="RefSeq" id="WP_183959720.1">
    <property type="nucleotide sequence ID" value="NZ_JACHHP010000001.1"/>
</dbReference>
<dbReference type="InterPro" id="IPR036388">
    <property type="entry name" value="WH-like_DNA-bd_sf"/>
</dbReference>
<keyword evidence="1" id="KW-0805">Transcription regulation</keyword>
<dbReference type="NCBIfam" id="TIGR02999">
    <property type="entry name" value="Sig-70_X6"/>
    <property type="match status" value="1"/>
</dbReference>
<evidence type="ECO:0000313" key="5">
    <source>
        <dbReference type="EMBL" id="MBB5207200.1"/>
    </source>
</evidence>
<keyword evidence="2" id="KW-0731">Sigma factor</keyword>
<dbReference type="InterPro" id="IPR039425">
    <property type="entry name" value="RNA_pol_sigma-70-like"/>
</dbReference>
<dbReference type="InterPro" id="IPR053812">
    <property type="entry name" value="HTH_Sigma70_ECF-like"/>
</dbReference>
<comment type="caution">
    <text evidence="5">The sequence shown here is derived from an EMBL/GenBank/DDBJ whole genome shotgun (WGS) entry which is preliminary data.</text>
</comment>
<dbReference type="InterPro" id="IPR013324">
    <property type="entry name" value="RNA_pol_sigma_r3/r4-like"/>
</dbReference>
<evidence type="ECO:0000313" key="6">
    <source>
        <dbReference type="Proteomes" id="UP000521199"/>
    </source>
</evidence>
<dbReference type="Gene3D" id="1.10.10.10">
    <property type="entry name" value="Winged helix-like DNA-binding domain superfamily/Winged helix DNA-binding domain"/>
    <property type="match status" value="1"/>
</dbReference>
<dbReference type="AlphaFoldDB" id="A0A7W8G114"/>
<evidence type="ECO:0000256" key="3">
    <source>
        <dbReference type="ARBA" id="ARBA00023163"/>
    </source>
</evidence>
<dbReference type="PANTHER" id="PTHR43133:SF39">
    <property type="entry name" value="SIMILAR TO RNA POLYMERASE SIGMA-E FACTOR"/>
    <property type="match status" value="1"/>
</dbReference>
<dbReference type="GO" id="GO:0006352">
    <property type="term" value="P:DNA-templated transcription initiation"/>
    <property type="evidence" value="ECO:0007669"/>
    <property type="project" value="InterPro"/>
</dbReference>
<dbReference type="Pfam" id="PF07638">
    <property type="entry name" value="Sigma70_ECF"/>
    <property type="match status" value="1"/>
</dbReference>
<organism evidence="5 6">
    <name type="scientific">Chiayiivirga flava</name>
    <dbReference type="NCBI Taxonomy" id="659595"/>
    <lineage>
        <taxon>Bacteria</taxon>
        <taxon>Pseudomonadati</taxon>
        <taxon>Pseudomonadota</taxon>
        <taxon>Gammaproteobacteria</taxon>
        <taxon>Lysobacterales</taxon>
        <taxon>Lysobacteraceae</taxon>
        <taxon>Chiayiivirga</taxon>
    </lineage>
</organism>
<dbReference type="PANTHER" id="PTHR43133">
    <property type="entry name" value="RNA POLYMERASE ECF-TYPE SIGMA FACTO"/>
    <property type="match status" value="1"/>
</dbReference>
<sequence>MTEPRSDAAVPPASLAASGDDTLYAELVKIARSELARHQRRGTLDTRSLVHETWIKLHDTDPSRYASRKHFYATAAHAMRHVVIDYARARQAQRRGSGTELLSLDVVDMQPLALDAQVEQLVQMDAALERLAQADPRLVQVVELRYFTGLDVREIAELLGVSEPTIKRDTRVAKAFLEKELAAG</sequence>
<dbReference type="EMBL" id="JACHHP010000001">
    <property type="protein sequence ID" value="MBB5207200.1"/>
    <property type="molecule type" value="Genomic_DNA"/>
</dbReference>
<dbReference type="NCBIfam" id="TIGR02937">
    <property type="entry name" value="sigma70-ECF"/>
    <property type="match status" value="1"/>
</dbReference>
<dbReference type="SUPFAM" id="SSF88659">
    <property type="entry name" value="Sigma3 and sigma4 domains of RNA polymerase sigma factors"/>
    <property type="match status" value="1"/>
</dbReference>
<dbReference type="GO" id="GO:0016987">
    <property type="term" value="F:sigma factor activity"/>
    <property type="evidence" value="ECO:0007669"/>
    <property type="project" value="UniProtKB-KW"/>
</dbReference>
<evidence type="ECO:0000256" key="1">
    <source>
        <dbReference type="ARBA" id="ARBA00023015"/>
    </source>
</evidence>
<feature type="domain" description="RNA polymerase sigma-70 ECF-like HTH" evidence="4">
    <location>
        <begin position="22"/>
        <end position="181"/>
    </location>
</feature>
<dbReference type="Proteomes" id="UP000521199">
    <property type="component" value="Unassembled WGS sequence"/>
</dbReference>
<proteinExistence type="predicted"/>
<evidence type="ECO:0000256" key="2">
    <source>
        <dbReference type="ARBA" id="ARBA00023082"/>
    </source>
</evidence>
<gene>
    <name evidence="5" type="ORF">HNQ52_000716</name>
</gene>
<dbReference type="InterPro" id="IPR011517">
    <property type="entry name" value="RNA_pol_sigma70_ECF-like"/>
</dbReference>
<name>A0A7W8G114_9GAMM</name>
<evidence type="ECO:0000259" key="4">
    <source>
        <dbReference type="Pfam" id="PF07638"/>
    </source>
</evidence>
<keyword evidence="3" id="KW-0804">Transcription</keyword>